<evidence type="ECO:0000259" key="1">
    <source>
        <dbReference type="Pfam" id="PF00899"/>
    </source>
</evidence>
<dbReference type="InterPro" id="IPR045886">
    <property type="entry name" value="ThiF/MoeB/HesA"/>
</dbReference>
<dbReference type="PANTHER" id="PTHR43267">
    <property type="entry name" value="TRNA THREONYLCARBAMOYLADENOSINE DEHYDRATASE"/>
    <property type="match status" value="1"/>
</dbReference>
<evidence type="ECO:0000313" key="3">
    <source>
        <dbReference type="Proteomes" id="UP000625316"/>
    </source>
</evidence>
<dbReference type="AlphaFoldDB" id="A0A928VL06"/>
<sequence length="210" mass="23431">MSYLLHEQLYRSNAIMEKLKTYSITICGSGALGANITENLARAGYGNLKVIDFDRIEEHNLSTQPYYKSDIGGFKAKVLANSLYRAIGAKIRTETKELTADNVGTLLQGADLVVDAFDNSRSRQIITDYCTTQNQACLHSGLAADYAEVIWNQDYRVPSDVNDDICDYPLARNLVILTVATTCEIITQFIVTNQQENRTITLKDLSIQSF</sequence>
<evidence type="ECO:0000313" key="2">
    <source>
        <dbReference type="EMBL" id="MBE9029577.1"/>
    </source>
</evidence>
<dbReference type="Pfam" id="PF00899">
    <property type="entry name" value="ThiF"/>
    <property type="match status" value="1"/>
</dbReference>
<organism evidence="2 3">
    <name type="scientific">Romeriopsis navalis LEGE 11480</name>
    <dbReference type="NCBI Taxonomy" id="2777977"/>
    <lineage>
        <taxon>Bacteria</taxon>
        <taxon>Bacillati</taxon>
        <taxon>Cyanobacteriota</taxon>
        <taxon>Cyanophyceae</taxon>
        <taxon>Leptolyngbyales</taxon>
        <taxon>Leptolyngbyaceae</taxon>
        <taxon>Romeriopsis</taxon>
        <taxon>Romeriopsis navalis</taxon>
    </lineage>
</organism>
<proteinExistence type="predicted"/>
<dbReference type="GO" id="GO:0008641">
    <property type="term" value="F:ubiquitin-like modifier activating enzyme activity"/>
    <property type="evidence" value="ECO:0007669"/>
    <property type="project" value="InterPro"/>
</dbReference>
<reference evidence="2" key="1">
    <citation type="submission" date="2020-10" db="EMBL/GenBank/DDBJ databases">
        <authorList>
            <person name="Castelo-Branco R."/>
            <person name="Eusebio N."/>
            <person name="Adriana R."/>
            <person name="Vieira A."/>
            <person name="Brugerolle De Fraissinette N."/>
            <person name="Rezende De Castro R."/>
            <person name="Schneider M.P."/>
            <person name="Vasconcelos V."/>
            <person name="Leao P.N."/>
        </authorList>
    </citation>
    <scope>NUCLEOTIDE SEQUENCE</scope>
    <source>
        <strain evidence="2">LEGE 11480</strain>
    </source>
</reference>
<keyword evidence="3" id="KW-1185">Reference proteome</keyword>
<accession>A0A928VL06</accession>
<dbReference type="Proteomes" id="UP000625316">
    <property type="component" value="Unassembled WGS sequence"/>
</dbReference>
<dbReference type="GO" id="GO:0016779">
    <property type="term" value="F:nucleotidyltransferase activity"/>
    <property type="evidence" value="ECO:0007669"/>
    <property type="project" value="UniProtKB-KW"/>
</dbReference>
<dbReference type="Gene3D" id="3.40.50.720">
    <property type="entry name" value="NAD(P)-binding Rossmann-like Domain"/>
    <property type="match status" value="1"/>
</dbReference>
<keyword evidence="2" id="KW-0548">Nucleotidyltransferase</keyword>
<name>A0A928VL06_9CYAN</name>
<dbReference type="GO" id="GO:0061504">
    <property type="term" value="P:cyclic threonylcarbamoyladenosine biosynthetic process"/>
    <property type="evidence" value="ECO:0007669"/>
    <property type="project" value="TreeGrafter"/>
</dbReference>
<protein>
    <submittedName>
        <fullName evidence="2">ThiF family adenylyltransferase</fullName>
    </submittedName>
</protein>
<dbReference type="PANTHER" id="PTHR43267:SF3">
    <property type="entry name" value="THIF PROTEIN"/>
    <property type="match status" value="1"/>
</dbReference>
<dbReference type="SUPFAM" id="SSF69572">
    <property type="entry name" value="Activating enzymes of the ubiquitin-like proteins"/>
    <property type="match status" value="1"/>
</dbReference>
<dbReference type="InterPro" id="IPR035985">
    <property type="entry name" value="Ubiquitin-activating_enz"/>
</dbReference>
<dbReference type="EMBL" id="JADEXQ010000018">
    <property type="protein sequence ID" value="MBE9029577.1"/>
    <property type="molecule type" value="Genomic_DNA"/>
</dbReference>
<comment type="caution">
    <text evidence="2">The sequence shown here is derived from an EMBL/GenBank/DDBJ whole genome shotgun (WGS) entry which is preliminary data.</text>
</comment>
<keyword evidence="2" id="KW-0808">Transferase</keyword>
<dbReference type="InterPro" id="IPR000594">
    <property type="entry name" value="ThiF_NAD_FAD-bd"/>
</dbReference>
<dbReference type="GO" id="GO:0061503">
    <property type="term" value="F:tRNA threonylcarbamoyladenosine dehydratase"/>
    <property type="evidence" value="ECO:0007669"/>
    <property type="project" value="TreeGrafter"/>
</dbReference>
<gene>
    <name evidence="2" type="ORF">IQ266_07525</name>
</gene>
<feature type="domain" description="THIF-type NAD/FAD binding fold" evidence="1">
    <location>
        <begin position="15"/>
        <end position="147"/>
    </location>
</feature>
<dbReference type="RefSeq" id="WP_264324394.1">
    <property type="nucleotide sequence ID" value="NZ_JADEXQ010000018.1"/>
</dbReference>